<dbReference type="PRINTS" id="PR00633">
    <property type="entry name" value="RCCNDNSATION"/>
</dbReference>
<name>A0A1Y2AYB2_9TREE</name>
<dbReference type="InterPro" id="IPR051553">
    <property type="entry name" value="Ran_GTPase-activating"/>
</dbReference>
<dbReference type="PROSITE" id="PS50012">
    <property type="entry name" value="RCC1_3"/>
    <property type="match status" value="2"/>
</dbReference>
<dbReference type="AlphaFoldDB" id="A0A1Y2AYB2"/>
<dbReference type="Proteomes" id="UP000193986">
    <property type="component" value="Unassembled WGS sequence"/>
</dbReference>
<feature type="repeat" description="RCC1" evidence="1">
    <location>
        <begin position="478"/>
        <end position="539"/>
    </location>
</feature>
<sequence length="626" mass="68811">MTEKVNLLDVPAEVILDYILPLLPLKDLASFAQVNKQFNALTSDETFWSHKTLSDFTLPSSLLAPRGASSGWSKRVYRGLLFPRTYVWGSADNGRLGTARLDPKLPRGVTRHQRWVDIPLDLTEDFPSAGQRGRTWGHALKDSLAMRDVRGEGRGIVELQASGWGFAARDMDGGVWVWGQLDGSLLRFRAPDWSDKYCQVPEPTLLPLPCRAEAISAGRRHLLVLDTDNLIWELTAWGRAYHHTAPGLTSPSNPGAKARPAHVIQVSAGWDHSACLTSKGEIYVWHPFSQAYTAALTSEAELSGPLGQQGQDDDSRAVRWGTVRNEAVDKLEQVPVRPEWTGANDADTQKLEDDWEVWASTANKRTRDEGEKVVKIASGEGFVVALKKCGEVWMRRVRDGEAFTWEYLPFFSSPSITHISAQFQSLTSYSSTSILHTRIEPFETGPNLRPAQLPALQGKHVIQVAIGDYHWAALTSAGEMYTWGKGNHGELGLGLTSAKGEGSVLEPERVVFPSHGTGDEAFVFGITAGGWHTGALVLGTGEKKEKDTVKVKKEKEKEKDADDDEDDDDGYESLTGSIPGSFPPANHTNHPIANPFFRIGFAGRGARVGHTATRGSFIRRDADGLE</sequence>
<evidence type="ECO:0000313" key="4">
    <source>
        <dbReference type="EMBL" id="ORY27217.1"/>
    </source>
</evidence>
<evidence type="ECO:0000256" key="1">
    <source>
        <dbReference type="PROSITE-ProRule" id="PRU00235"/>
    </source>
</evidence>
<evidence type="ECO:0000256" key="2">
    <source>
        <dbReference type="SAM" id="MobiDB-lite"/>
    </source>
</evidence>
<dbReference type="STRING" id="71784.A0A1Y2AYB2"/>
<dbReference type="PANTHER" id="PTHR45982">
    <property type="entry name" value="REGULATOR OF CHROMOSOME CONDENSATION"/>
    <property type="match status" value="1"/>
</dbReference>
<dbReference type="InterPro" id="IPR036047">
    <property type="entry name" value="F-box-like_dom_sf"/>
</dbReference>
<dbReference type="PANTHER" id="PTHR45982:SF3">
    <property type="entry name" value="F-BOX PROTEIN POF9"/>
    <property type="match status" value="1"/>
</dbReference>
<dbReference type="SUPFAM" id="SSF81383">
    <property type="entry name" value="F-box domain"/>
    <property type="match status" value="1"/>
</dbReference>
<dbReference type="SUPFAM" id="SSF50985">
    <property type="entry name" value="RCC1/BLIP-II"/>
    <property type="match status" value="1"/>
</dbReference>
<dbReference type="InParanoid" id="A0A1Y2AYB2"/>
<protein>
    <submittedName>
        <fullName evidence="4">Regulator of chromosome condensation 1/beta-lactamase-inhibitor protein II</fullName>
    </submittedName>
</protein>
<dbReference type="GO" id="GO:0005737">
    <property type="term" value="C:cytoplasm"/>
    <property type="evidence" value="ECO:0007669"/>
    <property type="project" value="TreeGrafter"/>
</dbReference>
<proteinExistence type="predicted"/>
<dbReference type="InterPro" id="IPR001810">
    <property type="entry name" value="F-box_dom"/>
</dbReference>
<feature type="repeat" description="RCC1" evidence="1">
    <location>
        <begin position="173"/>
        <end position="228"/>
    </location>
</feature>
<dbReference type="InterPro" id="IPR000408">
    <property type="entry name" value="Reg_chr_condens"/>
</dbReference>
<feature type="compositionally biased region" description="Basic and acidic residues" evidence="2">
    <location>
        <begin position="543"/>
        <end position="560"/>
    </location>
</feature>
<gene>
    <name evidence="4" type="ORF">BCR39DRAFT_497549</name>
</gene>
<evidence type="ECO:0000259" key="3">
    <source>
        <dbReference type="Pfam" id="PF12937"/>
    </source>
</evidence>
<accession>A0A1Y2AYB2</accession>
<dbReference type="Gene3D" id="2.130.10.30">
    <property type="entry name" value="Regulator of chromosome condensation 1/beta-lactamase-inhibitor protein II"/>
    <property type="match status" value="2"/>
</dbReference>
<dbReference type="Pfam" id="PF13540">
    <property type="entry name" value="RCC1_2"/>
    <property type="match status" value="1"/>
</dbReference>
<dbReference type="GO" id="GO:0005085">
    <property type="term" value="F:guanyl-nucleotide exchange factor activity"/>
    <property type="evidence" value="ECO:0007669"/>
    <property type="project" value="TreeGrafter"/>
</dbReference>
<dbReference type="OrthoDB" id="61110at2759"/>
<dbReference type="Gene3D" id="1.20.1280.50">
    <property type="match status" value="1"/>
</dbReference>
<organism evidence="4 5">
    <name type="scientific">Naematelia encephala</name>
    <dbReference type="NCBI Taxonomy" id="71784"/>
    <lineage>
        <taxon>Eukaryota</taxon>
        <taxon>Fungi</taxon>
        <taxon>Dikarya</taxon>
        <taxon>Basidiomycota</taxon>
        <taxon>Agaricomycotina</taxon>
        <taxon>Tremellomycetes</taxon>
        <taxon>Tremellales</taxon>
        <taxon>Naemateliaceae</taxon>
        <taxon>Naematelia</taxon>
    </lineage>
</organism>
<dbReference type="EMBL" id="MCFC01000040">
    <property type="protein sequence ID" value="ORY27217.1"/>
    <property type="molecule type" value="Genomic_DNA"/>
</dbReference>
<feature type="region of interest" description="Disordered" evidence="2">
    <location>
        <begin position="543"/>
        <end position="589"/>
    </location>
</feature>
<reference evidence="4 5" key="1">
    <citation type="submission" date="2016-07" db="EMBL/GenBank/DDBJ databases">
        <title>Pervasive Adenine N6-methylation of Active Genes in Fungi.</title>
        <authorList>
            <consortium name="DOE Joint Genome Institute"/>
            <person name="Mondo S.J."/>
            <person name="Dannebaum R.O."/>
            <person name="Kuo R.C."/>
            <person name="Labutti K."/>
            <person name="Haridas S."/>
            <person name="Kuo A."/>
            <person name="Salamov A."/>
            <person name="Ahrendt S.R."/>
            <person name="Lipzen A."/>
            <person name="Sullivan W."/>
            <person name="Andreopoulos W.B."/>
            <person name="Clum A."/>
            <person name="Lindquist E."/>
            <person name="Daum C."/>
            <person name="Ramamoorthy G.K."/>
            <person name="Gryganskyi A."/>
            <person name="Culley D."/>
            <person name="Magnuson J.K."/>
            <person name="James T.Y."/>
            <person name="O'Malley M.A."/>
            <person name="Stajich J.E."/>
            <person name="Spatafora J.W."/>
            <person name="Visel A."/>
            <person name="Grigoriev I.V."/>
        </authorList>
    </citation>
    <scope>NUCLEOTIDE SEQUENCE [LARGE SCALE GENOMIC DNA]</scope>
    <source>
        <strain evidence="4 5">68-887.2</strain>
    </source>
</reference>
<dbReference type="Pfam" id="PF00415">
    <property type="entry name" value="RCC1"/>
    <property type="match status" value="1"/>
</dbReference>
<keyword evidence="5" id="KW-1185">Reference proteome</keyword>
<feature type="domain" description="F-box" evidence="3">
    <location>
        <begin position="9"/>
        <end position="52"/>
    </location>
</feature>
<dbReference type="Pfam" id="PF12937">
    <property type="entry name" value="F-box-like"/>
    <property type="match status" value="1"/>
</dbReference>
<dbReference type="PROSITE" id="PS00626">
    <property type="entry name" value="RCC1_2"/>
    <property type="match status" value="1"/>
</dbReference>
<evidence type="ECO:0000313" key="5">
    <source>
        <dbReference type="Proteomes" id="UP000193986"/>
    </source>
</evidence>
<comment type="caution">
    <text evidence="4">The sequence shown here is derived from an EMBL/GenBank/DDBJ whole genome shotgun (WGS) entry which is preliminary data.</text>
</comment>
<feature type="compositionally biased region" description="Acidic residues" evidence="2">
    <location>
        <begin position="561"/>
        <end position="571"/>
    </location>
</feature>
<dbReference type="InterPro" id="IPR009091">
    <property type="entry name" value="RCC1/BLIP-II"/>
</dbReference>